<dbReference type="GO" id="GO:0006950">
    <property type="term" value="P:response to stress"/>
    <property type="evidence" value="ECO:0007669"/>
    <property type="project" value="UniProtKB-ARBA"/>
</dbReference>
<dbReference type="PANTHER" id="PTHR30522">
    <property type="entry name" value="NUCLEOSIDE TRIPHOSPHATE PYROPHOSPHOHYDROLASE"/>
    <property type="match status" value="1"/>
</dbReference>
<dbReference type="GO" id="GO:0047429">
    <property type="term" value="F:nucleoside triphosphate diphosphatase activity"/>
    <property type="evidence" value="ECO:0007669"/>
    <property type="project" value="InterPro"/>
</dbReference>
<dbReference type="PANTHER" id="PTHR30522:SF0">
    <property type="entry name" value="NUCLEOSIDE TRIPHOSPHATE PYROPHOSPHOHYDROLASE"/>
    <property type="match status" value="1"/>
</dbReference>
<dbReference type="GO" id="GO:0046047">
    <property type="term" value="P:TTP catabolic process"/>
    <property type="evidence" value="ECO:0007669"/>
    <property type="project" value="TreeGrafter"/>
</dbReference>
<feature type="domain" description="NTP pyrophosphohydrolase MazG-like" evidence="1">
    <location>
        <begin position="40"/>
        <end position="113"/>
    </location>
</feature>
<dbReference type="GO" id="GO:0046076">
    <property type="term" value="P:dTTP catabolic process"/>
    <property type="evidence" value="ECO:0007669"/>
    <property type="project" value="TreeGrafter"/>
</dbReference>
<dbReference type="Pfam" id="PF01503">
    <property type="entry name" value="PRA-PH"/>
    <property type="match status" value="1"/>
</dbReference>
<dbReference type="InterPro" id="IPR011551">
    <property type="entry name" value="NTP_PyrPHydrolase_MazG"/>
</dbReference>
<gene>
    <name evidence="2" type="ORF">LCGC14_0137900</name>
</gene>
<dbReference type="InterPro" id="IPR048015">
    <property type="entry name" value="NTP-PPase_MazG-like_N"/>
</dbReference>
<accession>A0A0F9XJD2</accession>
<dbReference type="CDD" id="cd11529">
    <property type="entry name" value="NTP-PPase_MazG_Cterm"/>
    <property type="match status" value="1"/>
</dbReference>
<dbReference type="FunFam" id="1.10.287.1080:FF:000001">
    <property type="entry name" value="Nucleoside triphosphate pyrophosphohydrolase"/>
    <property type="match status" value="1"/>
</dbReference>
<proteinExistence type="predicted"/>
<dbReference type="AlphaFoldDB" id="A0A0F9XJD2"/>
<name>A0A0F9XJD2_9ZZZZ</name>
<dbReference type="InterPro" id="IPR004518">
    <property type="entry name" value="MazG-like_dom"/>
</dbReference>
<dbReference type="Gene3D" id="1.10.287.1080">
    <property type="entry name" value="MazG-like"/>
    <property type="match status" value="2"/>
</dbReference>
<dbReference type="FunFam" id="1.10.287.1080:FF:000003">
    <property type="entry name" value="Nucleoside triphosphate pyrophosphohydrolase"/>
    <property type="match status" value="1"/>
</dbReference>
<dbReference type="GO" id="GO:0046052">
    <property type="term" value="P:UTP catabolic process"/>
    <property type="evidence" value="ECO:0007669"/>
    <property type="project" value="TreeGrafter"/>
</dbReference>
<dbReference type="EMBL" id="LAZR01000047">
    <property type="protein sequence ID" value="KKN99346.1"/>
    <property type="molecule type" value="Genomic_DNA"/>
</dbReference>
<dbReference type="GO" id="GO:0006203">
    <property type="term" value="P:dGTP catabolic process"/>
    <property type="evidence" value="ECO:0007669"/>
    <property type="project" value="TreeGrafter"/>
</dbReference>
<protein>
    <recommendedName>
        <fullName evidence="1">NTP pyrophosphohydrolase MazG-like domain-containing protein</fullName>
    </recommendedName>
</protein>
<dbReference type="Pfam" id="PF03819">
    <property type="entry name" value="MazG"/>
    <property type="match status" value="1"/>
</dbReference>
<sequence>MAETRNDALIHDQDAGIERLLEIMRRLRDPQTGCPWDIEQDFDSIAPYTIEEAYEVADAIERRDWPELEGELGDLLLQTVYHTAMGEEDGRFSFQSVVRNISDKMVARHPHVFGDESRDKSAEQQTADWEKIKAAERAGKAQGGTLDGVAVGLPALLRAYKLQKRAARVGFDWPQVEDVIAKITEEATELVEARDTLTQAEVTEEYGDLMFVMANLGRHLGVEPEAALRAANAKFIRRFNGVEARLAAQGKTPSDSDLAEMDALWDDVKRAERS</sequence>
<dbReference type="NCBIfam" id="NF007113">
    <property type="entry name" value="PRK09562.1"/>
    <property type="match status" value="1"/>
</dbReference>
<dbReference type="InterPro" id="IPR048011">
    <property type="entry name" value="NTP-PPase_MazG-like_C"/>
</dbReference>
<reference evidence="2" key="1">
    <citation type="journal article" date="2015" name="Nature">
        <title>Complex archaea that bridge the gap between prokaryotes and eukaryotes.</title>
        <authorList>
            <person name="Spang A."/>
            <person name="Saw J.H."/>
            <person name="Jorgensen S.L."/>
            <person name="Zaremba-Niedzwiedzka K."/>
            <person name="Martijn J."/>
            <person name="Lind A.E."/>
            <person name="van Eijk R."/>
            <person name="Schleper C."/>
            <person name="Guy L."/>
            <person name="Ettema T.J."/>
        </authorList>
    </citation>
    <scope>NUCLEOTIDE SEQUENCE</scope>
</reference>
<evidence type="ECO:0000259" key="1">
    <source>
        <dbReference type="Pfam" id="PF03819"/>
    </source>
</evidence>
<organism evidence="2">
    <name type="scientific">marine sediment metagenome</name>
    <dbReference type="NCBI Taxonomy" id="412755"/>
    <lineage>
        <taxon>unclassified sequences</taxon>
        <taxon>metagenomes</taxon>
        <taxon>ecological metagenomes</taxon>
    </lineage>
</organism>
<dbReference type="NCBIfam" id="TIGR00444">
    <property type="entry name" value="mazG"/>
    <property type="match status" value="1"/>
</dbReference>
<dbReference type="SUPFAM" id="SSF101386">
    <property type="entry name" value="all-alpha NTP pyrophosphatases"/>
    <property type="match status" value="2"/>
</dbReference>
<dbReference type="CDD" id="cd11528">
    <property type="entry name" value="NTP-PPase_MazG_Nterm"/>
    <property type="match status" value="1"/>
</dbReference>
<comment type="caution">
    <text evidence="2">The sequence shown here is derived from an EMBL/GenBank/DDBJ whole genome shotgun (WGS) entry which is preliminary data.</text>
</comment>
<dbReference type="GO" id="GO:0046061">
    <property type="term" value="P:dATP catabolic process"/>
    <property type="evidence" value="ECO:0007669"/>
    <property type="project" value="TreeGrafter"/>
</dbReference>
<evidence type="ECO:0000313" key="2">
    <source>
        <dbReference type="EMBL" id="KKN99346.1"/>
    </source>
</evidence>
<dbReference type="InterPro" id="IPR021130">
    <property type="entry name" value="PRib-ATP_PPHydrolase-like"/>
</dbReference>
<dbReference type="GO" id="GO:0046081">
    <property type="term" value="P:dUTP catabolic process"/>
    <property type="evidence" value="ECO:0007669"/>
    <property type="project" value="TreeGrafter"/>
</dbReference>